<keyword evidence="2" id="KW-1185">Reference proteome</keyword>
<dbReference type="InterPro" id="IPR036397">
    <property type="entry name" value="RNaseH_sf"/>
</dbReference>
<dbReference type="EMBL" id="BGZK01000057">
    <property type="protein sequence ID" value="GBP13433.1"/>
    <property type="molecule type" value="Genomic_DNA"/>
</dbReference>
<gene>
    <name evidence="1" type="ORF">EVAR_4190_1</name>
</gene>
<dbReference type="Proteomes" id="UP000299102">
    <property type="component" value="Unassembled WGS sequence"/>
</dbReference>
<reference evidence="1 2" key="1">
    <citation type="journal article" date="2019" name="Commun. Biol.">
        <title>The bagworm genome reveals a unique fibroin gene that provides high tensile strength.</title>
        <authorList>
            <person name="Kono N."/>
            <person name="Nakamura H."/>
            <person name="Ohtoshi R."/>
            <person name="Tomita M."/>
            <person name="Numata K."/>
            <person name="Arakawa K."/>
        </authorList>
    </citation>
    <scope>NUCLEOTIDE SEQUENCE [LARGE SCALE GENOMIC DNA]</scope>
</reference>
<dbReference type="Gene3D" id="3.30.420.10">
    <property type="entry name" value="Ribonuclease H-like superfamily/Ribonuclease H"/>
    <property type="match status" value="1"/>
</dbReference>
<dbReference type="InterPro" id="IPR052709">
    <property type="entry name" value="Transposase-MT_Hybrid"/>
</dbReference>
<evidence type="ECO:0000313" key="1">
    <source>
        <dbReference type="EMBL" id="GBP13433.1"/>
    </source>
</evidence>
<protein>
    <submittedName>
        <fullName evidence="1">Mariner Mos1 transposase</fullName>
    </submittedName>
</protein>
<dbReference type="AlphaFoldDB" id="A0A4C1TG10"/>
<comment type="caution">
    <text evidence="1">The sequence shown here is derived from an EMBL/GenBank/DDBJ whole genome shotgun (WGS) entry which is preliminary data.</text>
</comment>
<accession>A0A4C1TG10</accession>
<name>A0A4C1TG10_EUMVA</name>
<dbReference type="OrthoDB" id="10017160at2759"/>
<dbReference type="PANTHER" id="PTHR46060">
    <property type="entry name" value="MARINER MOS1 TRANSPOSASE-LIKE PROTEIN"/>
    <property type="match status" value="1"/>
</dbReference>
<sequence>MVTDEFEEGRPKSVVVPQNIDAMRELRMQDRHVTYREKKTSLDISMCHKRIVKRLIRSGARPTVLQEVFEGMRKNNRQHRIILHHDNAGCHTSVEKTQFLESEKIKLTGHPSYNRDLTPKDFYIFPSVRNKLRGYRF</sequence>
<evidence type="ECO:0000313" key="2">
    <source>
        <dbReference type="Proteomes" id="UP000299102"/>
    </source>
</evidence>
<proteinExistence type="predicted"/>
<dbReference type="GO" id="GO:0003676">
    <property type="term" value="F:nucleic acid binding"/>
    <property type="evidence" value="ECO:0007669"/>
    <property type="project" value="InterPro"/>
</dbReference>
<dbReference type="PANTHER" id="PTHR46060:SF1">
    <property type="entry name" value="MARINER MOS1 TRANSPOSASE-LIKE PROTEIN"/>
    <property type="match status" value="1"/>
</dbReference>
<organism evidence="1 2">
    <name type="scientific">Eumeta variegata</name>
    <name type="common">Bagworm moth</name>
    <name type="synonym">Eumeta japonica</name>
    <dbReference type="NCBI Taxonomy" id="151549"/>
    <lineage>
        <taxon>Eukaryota</taxon>
        <taxon>Metazoa</taxon>
        <taxon>Ecdysozoa</taxon>
        <taxon>Arthropoda</taxon>
        <taxon>Hexapoda</taxon>
        <taxon>Insecta</taxon>
        <taxon>Pterygota</taxon>
        <taxon>Neoptera</taxon>
        <taxon>Endopterygota</taxon>
        <taxon>Lepidoptera</taxon>
        <taxon>Glossata</taxon>
        <taxon>Ditrysia</taxon>
        <taxon>Tineoidea</taxon>
        <taxon>Psychidae</taxon>
        <taxon>Oiketicinae</taxon>
        <taxon>Eumeta</taxon>
    </lineage>
</organism>